<dbReference type="Pfam" id="PF17820">
    <property type="entry name" value="PDZ_6"/>
    <property type="match status" value="1"/>
</dbReference>
<keyword evidence="3 7" id="KW-0378">Hydrolase</keyword>
<dbReference type="Gene3D" id="2.30.42.10">
    <property type="match status" value="1"/>
</dbReference>
<evidence type="ECO:0000313" key="7">
    <source>
        <dbReference type="EMBL" id="QDU94780.1"/>
    </source>
</evidence>
<gene>
    <name evidence="7" type="primary">degP_3</name>
    <name evidence="7" type="ORF">Pla8534_25870</name>
</gene>
<dbReference type="InterPro" id="IPR041489">
    <property type="entry name" value="PDZ_6"/>
</dbReference>
<dbReference type="PRINTS" id="PR00834">
    <property type="entry name" value="PROTEASES2C"/>
</dbReference>
<dbReference type="KEGG" id="lcre:Pla8534_25870"/>
<dbReference type="InterPro" id="IPR036034">
    <property type="entry name" value="PDZ_sf"/>
</dbReference>
<sequence precursor="true">MNPCMPFFVAISCTIALLAVSAQGQELPPPETSQQRARLQAEVEAEYEAWAQQANLLKKVVRLVRPNVAHIEAEKVEKTAVGGSKTVEEAGSGVILEVAGKFYVLTNRHVVKDSPLAKIDISLSDGRVVQPIGVWDDPETDIAVLAINAGNLFAARLGDSRNVEIGDFVIAVGSPFGLSHSVTYGIISAKGRRDLELGPQGVRYQDFLQTDASINPGNSGGPLLNLRGEVIGLNTAIASNSGGSEGIGFAIPINMARVVAEQLIANGRVVRAFLGVHLDSQFNAQQAIAMGLPRYQGARLSGITPNSPAERTGLKVADVVVKYDGEIIEDDNHLVNLVGLTPVDKLIEILVWRDRKLVSLKTRLGDRNQLLNN</sequence>
<dbReference type="PANTHER" id="PTHR22939">
    <property type="entry name" value="SERINE PROTEASE FAMILY S1C HTRA-RELATED"/>
    <property type="match status" value="1"/>
</dbReference>
<name>A0A518DSF6_9BACT</name>
<feature type="signal peptide" evidence="5">
    <location>
        <begin position="1"/>
        <end position="24"/>
    </location>
</feature>
<dbReference type="SMART" id="SM00228">
    <property type="entry name" value="PDZ"/>
    <property type="match status" value="1"/>
</dbReference>
<dbReference type="InterPro" id="IPR001478">
    <property type="entry name" value="PDZ"/>
</dbReference>
<keyword evidence="2 7" id="KW-0645">Protease</keyword>
<dbReference type="InterPro" id="IPR001940">
    <property type="entry name" value="Peptidase_S1C"/>
</dbReference>
<dbReference type="PANTHER" id="PTHR22939:SF129">
    <property type="entry name" value="SERINE PROTEASE HTRA2, MITOCHONDRIAL"/>
    <property type="match status" value="1"/>
</dbReference>
<keyword evidence="5" id="KW-0732">Signal</keyword>
<dbReference type="EMBL" id="CP036433">
    <property type="protein sequence ID" value="QDU94780.1"/>
    <property type="molecule type" value="Genomic_DNA"/>
</dbReference>
<evidence type="ECO:0000259" key="6">
    <source>
        <dbReference type="PROSITE" id="PS50106"/>
    </source>
</evidence>
<accession>A0A518DSF6</accession>
<dbReference type="GO" id="GO:0006515">
    <property type="term" value="P:protein quality control for misfolded or incompletely synthesized proteins"/>
    <property type="evidence" value="ECO:0007669"/>
    <property type="project" value="TreeGrafter"/>
</dbReference>
<dbReference type="SUPFAM" id="SSF50156">
    <property type="entry name" value="PDZ domain-like"/>
    <property type="match status" value="1"/>
</dbReference>
<proteinExistence type="inferred from homology"/>
<dbReference type="AlphaFoldDB" id="A0A518DSF6"/>
<dbReference type="PROSITE" id="PS50106">
    <property type="entry name" value="PDZ"/>
    <property type="match status" value="1"/>
</dbReference>
<dbReference type="GO" id="GO:0004252">
    <property type="term" value="F:serine-type endopeptidase activity"/>
    <property type="evidence" value="ECO:0007669"/>
    <property type="project" value="InterPro"/>
</dbReference>
<protein>
    <submittedName>
        <fullName evidence="7">Periplasmic serine endoprotease DegP</fullName>
        <ecNumber evidence="7">3.4.21.107</ecNumber>
    </submittedName>
</protein>
<keyword evidence="8" id="KW-1185">Reference proteome</keyword>
<dbReference type="Pfam" id="PF13365">
    <property type="entry name" value="Trypsin_2"/>
    <property type="match status" value="1"/>
</dbReference>
<evidence type="ECO:0000256" key="2">
    <source>
        <dbReference type="ARBA" id="ARBA00022670"/>
    </source>
</evidence>
<dbReference type="EC" id="3.4.21.107" evidence="7"/>
<organism evidence="7 8">
    <name type="scientific">Lignipirellula cremea</name>
    <dbReference type="NCBI Taxonomy" id="2528010"/>
    <lineage>
        <taxon>Bacteria</taxon>
        <taxon>Pseudomonadati</taxon>
        <taxon>Planctomycetota</taxon>
        <taxon>Planctomycetia</taxon>
        <taxon>Pirellulales</taxon>
        <taxon>Pirellulaceae</taxon>
        <taxon>Lignipirellula</taxon>
    </lineage>
</organism>
<evidence type="ECO:0000256" key="1">
    <source>
        <dbReference type="ARBA" id="ARBA00010541"/>
    </source>
</evidence>
<evidence type="ECO:0000313" key="8">
    <source>
        <dbReference type="Proteomes" id="UP000317648"/>
    </source>
</evidence>
<keyword evidence="4" id="KW-0720">Serine protease</keyword>
<dbReference type="GO" id="GO:0042597">
    <property type="term" value="C:periplasmic space"/>
    <property type="evidence" value="ECO:0007669"/>
    <property type="project" value="TreeGrafter"/>
</dbReference>
<dbReference type="FunFam" id="2.40.10.10:FF:000001">
    <property type="entry name" value="Periplasmic serine protease DegS"/>
    <property type="match status" value="1"/>
</dbReference>
<dbReference type="InterPro" id="IPR009003">
    <property type="entry name" value="Peptidase_S1_PA"/>
</dbReference>
<evidence type="ECO:0000256" key="3">
    <source>
        <dbReference type="ARBA" id="ARBA00022801"/>
    </source>
</evidence>
<dbReference type="SUPFAM" id="SSF50494">
    <property type="entry name" value="Trypsin-like serine proteases"/>
    <property type="match status" value="1"/>
</dbReference>
<evidence type="ECO:0000256" key="5">
    <source>
        <dbReference type="SAM" id="SignalP"/>
    </source>
</evidence>
<evidence type="ECO:0000256" key="4">
    <source>
        <dbReference type="ARBA" id="ARBA00022825"/>
    </source>
</evidence>
<comment type="similarity">
    <text evidence="1">Belongs to the peptidase S1C family.</text>
</comment>
<dbReference type="Proteomes" id="UP000317648">
    <property type="component" value="Chromosome"/>
</dbReference>
<dbReference type="Gene3D" id="2.40.10.120">
    <property type="match status" value="1"/>
</dbReference>
<reference evidence="7 8" key="1">
    <citation type="submission" date="2019-02" db="EMBL/GenBank/DDBJ databases">
        <title>Deep-cultivation of Planctomycetes and their phenomic and genomic characterization uncovers novel biology.</title>
        <authorList>
            <person name="Wiegand S."/>
            <person name="Jogler M."/>
            <person name="Boedeker C."/>
            <person name="Pinto D."/>
            <person name="Vollmers J."/>
            <person name="Rivas-Marin E."/>
            <person name="Kohn T."/>
            <person name="Peeters S.H."/>
            <person name="Heuer A."/>
            <person name="Rast P."/>
            <person name="Oberbeckmann S."/>
            <person name="Bunk B."/>
            <person name="Jeske O."/>
            <person name="Meyerdierks A."/>
            <person name="Storesund J.E."/>
            <person name="Kallscheuer N."/>
            <person name="Luecker S."/>
            <person name="Lage O.M."/>
            <person name="Pohl T."/>
            <person name="Merkel B.J."/>
            <person name="Hornburger P."/>
            <person name="Mueller R.-W."/>
            <person name="Bruemmer F."/>
            <person name="Labrenz M."/>
            <person name="Spormann A.M."/>
            <person name="Op den Camp H."/>
            <person name="Overmann J."/>
            <person name="Amann R."/>
            <person name="Jetten M.S.M."/>
            <person name="Mascher T."/>
            <person name="Medema M.H."/>
            <person name="Devos D.P."/>
            <person name="Kaster A.-K."/>
            <person name="Ovreas L."/>
            <person name="Rohde M."/>
            <person name="Galperin M.Y."/>
            <person name="Jogler C."/>
        </authorList>
    </citation>
    <scope>NUCLEOTIDE SEQUENCE [LARGE SCALE GENOMIC DNA]</scope>
    <source>
        <strain evidence="7 8">Pla85_3_4</strain>
    </source>
</reference>
<feature type="domain" description="PDZ" evidence="6">
    <location>
        <begin position="263"/>
        <end position="355"/>
    </location>
</feature>
<feature type="chain" id="PRO_5022118786" evidence="5">
    <location>
        <begin position="25"/>
        <end position="373"/>
    </location>
</feature>